<dbReference type="GO" id="GO:0003677">
    <property type="term" value="F:DNA binding"/>
    <property type="evidence" value="ECO:0007669"/>
    <property type="project" value="UniProtKB-KW"/>
</dbReference>
<evidence type="ECO:0000256" key="11">
    <source>
        <dbReference type="ARBA" id="ARBA00023125"/>
    </source>
</evidence>
<proteinExistence type="inferred from homology"/>
<dbReference type="SMART" id="SM00484">
    <property type="entry name" value="XPGI"/>
    <property type="match status" value="1"/>
</dbReference>
<evidence type="ECO:0000256" key="1">
    <source>
        <dbReference type="ARBA" id="ARBA00001946"/>
    </source>
</evidence>
<dbReference type="InterPro" id="IPR006086">
    <property type="entry name" value="XPG-I_dom"/>
</dbReference>
<evidence type="ECO:0000256" key="6">
    <source>
        <dbReference type="ARBA" id="ARBA00022763"/>
    </source>
</evidence>
<dbReference type="Gene3D" id="1.10.150.20">
    <property type="entry name" value="5' to 3' exonuclease, C-terminal subdomain"/>
    <property type="match status" value="1"/>
</dbReference>
<keyword evidence="4" id="KW-0540">Nuclease</keyword>
<dbReference type="Gene3D" id="3.40.50.1010">
    <property type="entry name" value="5'-nuclease"/>
    <property type="match status" value="1"/>
</dbReference>
<dbReference type="InterPro" id="IPR036279">
    <property type="entry name" value="5-3_exonuclease_C_sf"/>
</dbReference>
<dbReference type="PRINTS" id="PR00853">
    <property type="entry name" value="XPGRADSUPER"/>
</dbReference>
<dbReference type="Pfam" id="PF00752">
    <property type="entry name" value="XPG_N"/>
    <property type="match status" value="1"/>
</dbReference>
<keyword evidence="10" id="KW-0267">Excision nuclease</keyword>
<keyword evidence="12" id="KW-0234">DNA repair</keyword>
<reference evidence="16 17" key="1">
    <citation type="journal article" date="2018" name="Nat. Ecol. Evol.">
        <title>Pezizomycetes genomes reveal the molecular basis of ectomycorrhizal truffle lifestyle.</title>
        <authorList>
            <person name="Murat C."/>
            <person name="Payen T."/>
            <person name="Noel B."/>
            <person name="Kuo A."/>
            <person name="Morin E."/>
            <person name="Chen J."/>
            <person name="Kohler A."/>
            <person name="Krizsan K."/>
            <person name="Balestrini R."/>
            <person name="Da Silva C."/>
            <person name="Montanini B."/>
            <person name="Hainaut M."/>
            <person name="Levati E."/>
            <person name="Barry K.W."/>
            <person name="Belfiori B."/>
            <person name="Cichocki N."/>
            <person name="Clum A."/>
            <person name="Dockter R.B."/>
            <person name="Fauchery L."/>
            <person name="Guy J."/>
            <person name="Iotti M."/>
            <person name="Le Tacon F."/>
            <person name="Lindquist E.A."/>
            <person name="Lipzen A."/>
            <person name="Malagnac F."/>
            <person name="Mello A."/>
            <person name="Molinier V."/>
            <person name="Miyauchi S."/>
            <person name="Poulain J."/>
            <person name="Riccioni C."/>
            <person name="Rubini A."/>
            <person name="Sitrit Y."/>
            <person name="Splivallo R."/>
            <person name="Traeger S."/>
            <person name="Wang M."/>
            <person name="Zifcakova L."/>
            <person name="Wipf D."/>
            <person name="Zambonelli A."/>
            <person name="Paolocci F."/>
            <person name="Nowrousian M."/>
            <person name="Ottonello S."/>
            <person name="Baldrian P."/>
            <person name="Spatafora J.W."/>
            <person name="Henrissat B."/>
            <person name="Nagy L.G."/>
            <person name="Aury J.M."/>
            <person name="Wincker P."/>
            <person name="Grigoriev I.V."/>
            <person name="Bonfante P."/>
            <person name="Martin F.M."/>
        </authorList>
    </citation>
    <scope>NUCLEOTIDE SEQUENCE [LARGE SCALE GENOMIC DNA]</scope>
    <source>
        <strain evidence="16 17">ATCC MYA-4762</strain>
    </source>
</reference>
<dbReference type="PROSITE" id="PS00841">
    <property type="entry name" value="XPG_1"/>
    <property type="match status" value="1"/>
</dbReference>
<dbReference type="SUPFAM" id="SSF47807">
    <property type="entry name" value="5' to 3' exonuclease, C-terminal subdomain"/>
    <property type="match status" value="1"/>
</dbReference>
<dbReference type="InterPro" id="IPR006084">
    <property type="entry name" value="XPG/Rad2"/>
</dbReference>
<evidence type="ECO:0000256" key="2">
    <source>
        <dbReference type="ARBA" id="ARBA00004123"/>
    </source>
</evidence>
<comment type="subcellular location">
    <subcellularLocation>
        <location evidence="2">Nucleus</location>
    </subcellularLocation>
</comment>
<gene>
    <name evidence="16" type="ORF">L211DRAFT_791366</name>
</gene>
<dbReference type="STRING" id="1051890.A0A3N4LHN4"/>
<evidence type="ECO:0000256" key="8">
    <source>
        <dbReference type="ARBA" id="ARBA00022839"/>
    </source>
</evidence>
<dbReference type="GO" id="GO:0046872">
    <property type="term" value="F:metal ion binding"/>
    <property type="evidence" value="ECO:0007669"/>
    <property type="project" value="UniProtKB-KW"/>
</dbReference>
<keyword evidence="17" id="KW-1185">Reference proteome</keyword>
<sequence length="373" mass="41661">MGISGIHSCLGAYQLHIDQALLTWLTGLLPALKSIQGQRHIKYWAGKTVAVDAYGWLHRGTVACAVDLALGKPTNKYVGFAMGRVKMLQHFGVTPYLVFDGDYLPSKAREESGRAAQREASKKAGLELLRQGKSSQAYVKLQKAIDVTPQMARHLIDALIEVNVNYVVAPYEADAQMYYLERSGIVDAILSEDSDLLVFGCKNLITKLDQFGECVHICRDDFSSCKEMALAGWTAAEFRSMAILSGCDYLENIPRLGLKTAHRLVRKHKVIDKIIRVIRFDGQYTVPADYLEQFRRAELTFLHQRVYCPLVNRMVMCSDPASPLKDVDLIFIGPEIEEKLIQKIARGELDPMTKKPLLIQGNSGNTVSTIFHG</sequence>
<accession>A0A3N4LHN4</accession>
<keyword evidence="7" id="KW-0378">Hydrolase</keyword>
<evidence type="ECO:0000259" key="15">
    <source>
        <dbReference type="SMART" id="SM00485"/>
    </source>
</evidence>
<dbReference type="CDD" id="cd09857">
    <property type="entry name" value="PIN_EXO1"/>
    <property type="match status" value="1"/>
</dbReference>
<keyword evidence="11" id="KW-0238">DNA-binding</keyword>
<evidence type="ECO:0000256" key="13">
    <source>
        <dbReference type="ARBA" id="ARBA00023242"/>
    </source>
</evidence>
<dbReference type="FunFam" id="1.10.150.20:FF:000011">
    <property type="entry name" value="exonuclease 1"/>
    <property type="match status" value="1"/>
</dbReference>
<dbReference type="SMART" id="SM00279">
    <property type="entry name" value="HhH2"/>
    <property type="match status" value="1"/>
</dbReference>
<dbReference type="FunCoup" id="A0A3N4LHN4">
    <property type="interactions" value="196"/>
</dbReference>
<dbReference type="GO" id="GO:0035312">
    <property type="term" value="F:5'-3' DNA exonuclease activity"/>
    <property type="evidence" value="ECO:0007669"/>
    <property type="project" value="InterPro"/>
</dbReference>
<keyword evidence="8" id="KW-0269">Exonuclease</keyword>
<dbReference type="AlphaFoldDB" id="A0A3N4LHN4"/>
<protein>
    <submittedName>
        <fullName evidence="16">PIN domain-like protein</fullName>
    </submittedName>
</protein>
<dbReference type="PANTHER" id="PTHR11081">
    <property type="entry name" value="FLAP ENDONUCLEASE FAMILY MEMBER"/>
    <property type="match status" value="1"/>
</dbReference>
<evidence type="ECO:0000256" key="3">
    <source>
        <dbReference type="ARBA" id="ARBA00010563"/>
    </source>
</evidence>
<comment type="cofactor">
    <cofactor evidence="1">
        <name>Mg(2+)</name>
        <dbReference type="ChEBI" id="CHEBI:18420"/>
    </cofactor>
</comment>
<keyword evidence="6" id="KW-0227">DNA damage</keyword>
<dbReference type="PANTHER" id="PTHR11081:SF65">
    <property type="entry name" value="DNA DAMAGE-INDUCIBLE PROTEIN DIN7-RELATED"/>
    <property type="match status" value="1"/>
</dbReference>
<dbReference type="FunFam" id="3.40.50.1010:FF:000002">
    <property type="entry name" value="Exonuclease 1, putative"/>
    <property type="match status" value="1"/>
</dbReference>
<dbReference type="SMART" id="SM00485">
    <property type="entry name" value="XPGN"/>
    <property type="match status" value="1"/>
</dbReference>
<dbReference type="InterPro" id="IPR044752">
    <property type="entry name" value="PIN-like_EXO1"/>
</dbReference>
<dbReference type="InterPro" id="IPR008918">
    <property type="entry name" value="HhH2"/>
</dbReference>
<dbReference type="Pfam" id="PF00867">
    <property type="entry name" value="XPG_I"/>
    <property type="match status" value="1"/>
</dbReference>
<evidence type="ECO:0000256" key="5">
    <source>
        <dbReference type="ARBA" id="ARBA00022723"/>
    </source>
</evidence>
<dbReference type="InParanoid" id="A0A3N4LHN4"/>
<evidence type="ECO:0000313" key="16">
    <source>
        <dbReference type="EMBL" id="RPB20952.1"/>
    </source>
</evidence>
<dbReference type="GO" id="GO:0017108">
    <property type="term" value="F:5'-flap endonuclease activity"/>
    <property type="evidence" value="ECO:0007669"/>
    <property type="project" value="TreeGrafter"/>
</dbReference>
<evidence type="ECO:0000256" key="4">
    <source>
        <dbReference type="ARBA" id="ARBA00022722"/>
    </source>
</evidence>
<name>A0A3N4LHN4_9PEZI</name>
<feature type="domain" description="XPG N-terminal" evidence="15">
    <location>
        <begin position="26"/>
        <end position="121"/>
    </location>
</feature>
<keyword evidence="9" id="KW-0460">Magnesium</keyword>
<comment type="similarity">
    <text evidence="3">Belongs to the XPG/RAD2 endonuclease family. EXO1 subfamily.</text>
</comment>
<dbReference type="Proteomes" id="UP000267821">
    <property type="component" value="Unassembled WGS sequence"/>
</dbReference>
<evidence type="ECO:0000256" key="10">
    <source>
        <dbReference type="ARBA" id="ARBA00022881"/>
    </source>
</evidence>
<dbReference type="InterPro" id="IPR029060">
    <property type="entry name" value="PIN-like_dom_sf"/>
</dbReference>
<dbReference type="GO" id="GO:0005634">
    <property type="term" value="C:nucleus"/>
    <property type="evidence" value="ECO:0007669"/>
    <property type="project" value="UniProtKB-SubCell"/>
</dbReference>
<organism evidence="16 17">
    <name type="scientific">Terfezia boudieri ATCC MYA-4762</name>
    <dbReference type="NCBI Taxonomy" id="1051890"/>
    <lineage>
        <taxon>Eukaryota</taxon>
        <taxon>Fungi</taxon>
        <taxon>Dikarya</taxon>
        <taxon>Ascomycota</taxon>
        <taxon>Pezizomycotina</taxon>
        <taxon>Pezizomycetes</taxon>
        <taxon>Pezizales</taxon>
        <taxon>Pezizaceae</taxon>
        <taxon>Terfezia</taxon>
    </lineage>
</organism>
<evidence type="ECO:0000256" key="7">
    <source>
        <dbReference type="ARBA" id="ARBA00022801"/>
    </source>
</evidence>
<dbReference type="InterPro" id="IPR006085">
    <property type="entry name" value="XPG_DNA_repair_N"/>
</dbReference>
<dbReference type="InterPro" id="IPR019974">
    <property type="entry name" value="XPG_CS"/>
</dbReference>
<evidence type="ECO:0000313" key="17">
    <source>
        <dbReference type="Proteomes" id="UP000267821"/>
    </source>
</evidence>
<feature type="domain" description="XPG-I" evidence="14">
    <location>
        <begin position="160"/>
        <end position="230"/>
    </location>
</feature>
<dbReference type="CDD" id="cd09908">
    <property type="entry name" value="H3TH_EXO1"/>
    <property type="match status" value="1"/>
</dbReference>
<dbReference type="EMBL" id="ML121566">
    <property type="protein sequence ID" value="RPB20952.1"/>
    <property type="molecule type" value="Genomic_DNA"/>
</dbReference>
<evidence type="ECO:0000256" key="9">
    <source>
        <dbReference type="ARBA" id="ARBA00022842"/>
    </source>
</evidence>
<evidence type="ECO:0000259" key="14">
    <source>
        <dbReference type="SMART" id="SM00484"/>
    </source>
</evidence>
<dbReference type="OrthoDB" id="26491at2759"/>
<dbReference type="GO" id="GO:0006281">
    <property type="term" value="P:DNA repair"/>
    <property type="evidence" value="ECO:0007669"/>
    <property type="project" value="UniProtKB-KW"/>
</dbReference>
<evidence type="ECO:0000256" key="12">
    <source>
        <dbReference type="ARBA" id="ARBA00023204"/>
    </source>
</evidence>
<keyword evidence="5" id="KW-0479">Metal-binding</keyword>
<keyword evidence="13" id="KW-0539">Nucleus</keyword>
<dbReference type="SUPFAM" id="SSF88723">
    <property type="entry name" value="PIN domain-like"/>
    <property type="match status" value="1"/>
</dbReference>
<dbReference type="InterPro" id="IPR037315">
    <property type="entry name" value="EXO1_H3TH"/>
</dbReference>